<dbReference type="GeneID" id="68287945"/>
<accession>A0A9P3CCR1</accession>
<evidence type="ECO:0000313" key="2">
    <source>
        <dbReference type="EMBL" id="GIZ38977.1"/>
    </source>
</evidence>
<name>A0A9P3CCR1_9PEZI</name>
<keyword evidence="3" id="KW-1185">Reference proteome</keyword>
<protein>
    <recommendedName>
        <fullName evidence="4">Ubiquitin 3 binding protein But2 C-terminal domain-containing protein</fullName>
    </recommendedName>
</protein>
<dbReference type="OrthoDB" id="3646616at2759"/>
<feature type="chain" id="PRO_5040382867" description="Ubiquitin 3 binding protein But2 C-terminal domain-containing protein" evidence="1">
    <location>
        <begin position="17"/>
        <end position="219"/>
    </location>
</feature>
<dbReference type="AlphaFoldDB" id="A0A9P3CCR1"/>
<dbReference type="RefSeq" id="XP_044653464.1">
    <property type="nucleotide sequence ID" value="XM_044797529.1"/>
</dbReference>
<gene>
    <name evidence="2" type="ORF">CKM354_000237000</name>
</gene>
<evidence type="ECO:0008006" key="4">
    <source>
        <dbReference type="Google" id="ProtNLM"/>
    </source>
</evidence>
<organism evidence="2 3">
    <name type="scientific">Cercospora kikuchii</name>
    <dbReference type="NCBI Taxonomy" id="84275"/>
    <lineage>
        <taxon>Eukaryota</taxon>
        <taxon>Fungi</taxon>
        <taxon>Dikarya</taxon>
        <taxon>Ascomycota</taxon>
        <taxon>Pezizomycotina</taxon>
        <taxon>Dothideomycetes</taxon>
        <taxon>Dothideomycetidae</taxon>
        <taxon>Mycosphaerellales</taxon>
        <taxon>Mycosphaerellaceae</taxon>
        <taxon>Cercospora</taxon>
    </lineage>
</organism>
<keyword evidence="1" id="KW-0732">Signal</keyword>
<reference evidence="2 3" key="1">
    <citation type="submission" date="2021-01" db="EMBL/GenBank/DDBJ databases">
        <title>Cercospora kikuchii MAFF 305040 whole genome shotgun sequence.</title>
        <authorList>
            <person name="Kashiwa T."/>
            <person name="Suzuki T."/>
        </authorList>
    </citation>
    <scope>NUCLEOTIDE SEQUENCE [LARGE SCALE GENOMIC DNA]</scope>
    <source>
        <strain evidence="2 3">MAFF 305040</strain>
    </source>
</reference>
<proteinExistence type="predicted"/>
<comment type="caution">
    <text evidence="2">The sequence shown here is derived from an EMBL/GenBank/DDBJ whole genome shotgun (WGS) entry which is preliminary data.</text>
</comment>
<evidence type="ECO:0000313" key="3">
    <source>
        <dbReference type="Proteomes" id="UP000825890"/>
    </source>
</evidence>
<dbReference type="EMBL" id="BOLY01000002">
    <property type="protein sequence ID" value="GIZ38977.1"/>
    <property type="molecule type" value="Genomic_DNA"/>
</dbReference>
<sequence length="219" mass="24268">MLLSTAALVLLPIFFAMQPFDSKLIAANRMSIHLTDAASGNCSAHVEDSPWLIKDVISLQAHPGSRNVSSTFTFSFEDINAGLELKTNCAFALPRGSNASIADDRYHLCTGGDVRFKYDGQLLQVSRWYQDPCLGPPPYDSAIAHGRANLSLTKTQAPYGELATQTELQIPISEYLWISKYCLSLPITFSQALFLEFRSMQKVERWVQNRNGNSLQSGT</sequence>
<evidence type="ECO:0000256" key="1">
    <source>
        <dbReference type="SAM" id="SignalP"/>
    </source>
</evidence>
<dbReference type="Proteomes" id="UP000825890">
    <property type="component" value="Unassembled WGS sequence"/>
</dbReference>
<feature type="signal peptide" evidence="1">
    <location>
        <begin position="1"/>
        <end position="16"/>
    </location>
</feature>